<dbReference type="EC" id="5.1.3.14" evidence="3"/>
<dbReference type="SUPFAM" id="SSF53756">
    <property type="entry name" value="UDP-Glycosyltransferase/glycogen phosphorylase"/>
    <property type="match status" value="1"/>
</dbReference>
<keyword evidence="1 3" id="KW-0413">Isomerase</keyword>
<dbReference type="RefSeq" id="WP_169261135.1">
    <property type="nucleotide sequence ID" value="NZ_WTVQ01000024.1"/>
</dbReference>
<evidence type="ECO:0000259" key="2">
    <source>
        <dbReference type="Pfam" id="PF02350"/>
    </source>
</evidence>
<sequence length="381" mass="40905">MSTETRGDAPVICVVGARPNYMKMAPIMRALAAHQPSLRTLLVHTGQHYDAAMNDRLFADLALPRPNVNLEVGSGSHAVQTAEVMKRFEPVIDAHGARAVLVVGDVNSTLACALVAAKRDVPVVHVESGLRSNDRRMPEEINRILTDQISDILYTTERSAHANLAREGIPAERAVFVGNVMIDSLLANLPKAPPPVELLAAAGYGPERIAGGYGVVTLHRPSNVDHPQTLGPIIDALRDISVRLPLVFALHPRTRNNLDCFGMQDRLDLPGFIILPPQGYLEMLGLMASASMVLTDSGGIQEETTALGVPCLTIRENTERPITVEQGTNTLVGVDPDALRAAAEAVLAGGGKRGRIPEYWDGRAAERIAAHLGSWLTAHEG</sequence>
<dbReference type="PANTHER" id="PTHR43174:SF1">
    <property type="entry name" value="UDP-N-ACETYLGLUCOSAMINE 2-EPIMERASE"/>
    <property type="match status" value="1"/>
</dbReference>
<protein>
    <submittedName>
        <fullName evidence="3">UDP-N-acetylglucosamine 2-epimerase (Non-hydrolyzing)</fullName>
        <ecNumber evidence="3">5.1.3.14</ecNumber>
    </submittedName>
</protein>
<accession>A0ABX1QG77</accession>
<keyword evidence="4" id="KW-1185">Reference proteome</keyword>
<evidence type="ECO:0000313" key="3">
    <source>
        <dbReference type="EMBL" id="NMG75986.1"/>
    </source>
</evidence>
<comment type="similarity">
    <text evidence="1">Belongs to the UDP-N-acetylglucosamine 2-epimerase family.</text>
</comment>
<dbReference type="InterPro" id="IPR029767">
    <property type="entry name" value="WecB-like"/>
</dbReference>
<organism evidence="3 4">
    <name type="scientific">Aromatoleum diolicum</name>
    <dbReference type="NCBI Taxonomy" id="75796"/>
    <lineage>
        <taxon>Bacteria</taxon>
        <taxon>Pseudomonadati</taxon>
        <taxon>Pseudomonadota</taxon>
        <taxon>Betaproteobacteria</taxon>
        <taxon>Rhodocyclales</taxon>
        <taxon>Rhodocyclaceae</taxon>
        <taxon>Aromatoleum</taxon>
    </lineage>
</organism>
<dbReference type="Gene3D" id="3.40.50.2000">
    <property type="entry name" value="Glycogen Phosphorylase B"/>
    <property type="match status" value="2"/>
</dbReference>
<dbReference type="InterPro" id="IPR003331">
    <property type="entry name" value="UDP_GlcNAc_Epimerase_2_dom"/>
</dbReference>
<dbReference type="CDD" id="cd03786">
    <property type="entry name" value="GTB_UDP-GlcNAc_2-Epimerase"/>
    <property type="match status" value="1"/>
</dbReference>
<reference evidence="3 4" key="1">
    <citation type="submission" date="2019-12" db="EMBL/GenBank/DDBJ databases">
        <title>Comparative genomics gives insights into the taxonomy of the Azoarcus-Aromatoleum group and reveals separate origins of nif in the plant-associated Azoarcus and non-plant-associated Aromatoleum sub-groups.</title>
        <authorList>
            <person name="Lafos M."/>
            <person name="Maluk M."/>
            <person name="Batista M."/>
            <person name="Junghare M."/>
            <person name="Carmona M."/>
            <person name="Faoro H."/>
            <person name="Cruz L.M."/>
            <person name="Battistoni F."/>
            <person name="De Souza E."/>
            <person name="Pedrosa F."/>
            <person name="Chen W.-M."/>
            <person name="Poole P.S."/>
            <person name="Dixon R.A."/>
            <person name="James E.K."/>
        </authorList>
    </citation>
    <scope>NUCLEOTIDE SEQUENCE [LARGE SCALE GENOMIC DNA]</scope>
    <source>
        <strain evidence="3 4">22Lin</strain>
    </source>
</reference>
<name>A0ABX1QG77_9RHOO</name>
<dbReference type="Proteomes" id="UP000648984">
    <property type="component" value="Unassembled WGS sequence"/>
</dbReference>
<feature type="domain" description="UDP-N-acetylglucosamine 2-epimerase" evidence="2">
    <location>
        <begin position="34"/>
        <end position="372"/>
    </location>
</feature>
<dbReference type="GO" id="GO:0008761">
    <property type="term" value="F:UDP-N-acetylglucosamine 2-epimerase activity"/>
    <property type="evidence" value="ECO:0007669"/>
    <property type="project" value="UniProtKB-EC"/>
</dbReference>
<evidence type="ECO:0000313" key="4">
    <source>
        <dbReference type="Proteomes" id="UP000648984"/>
    </source>
</evidence>
<dbReference type="NCBIfam" id="TIGR00236">
    <property type="entry name" value="wecB"/>
    <property type="match status" value="1"/>
</dbReference>
<dbReference type="PANTHER" id="PTHR43174">
    <property type="entry name" value="UDP-N-ACETYLGLUCOSAMINE 2-EPIMERASE"/>
    <property type="match status" value="1"/>
</dbReference>
<evidence type="ECO:0000256" key="1">
    <source>
        <dbReference type="RuleBase" id="RU003513"/>
    </source>
</evidence>
<gene>
    <name evidence="3" type="ORF">GPA25_14550</name>
</gene>
<comment type="caution">
    <text evidence="3">The sequence shown here is derived from an EMBL/GenBank/DDBJ whole genome shotgun (WGS) entry which is preliminary data.</text>
</comment>
<dbReference type="EMBL" id="WTVQ01000024">
    <property type="protein sequence ID" value="NMG75986.1"/>
    <property type="molecule type" value="Genomic_DNA"/>
</dbReference>
<dbReference type="Pfam" id="PF02350">
    <property type="entry name" value="Epimerase_2"/>
    <property type="match status" value="1"/>
</dbReference>
<proteinExistence type="inferred from homology"/>